<feature type="compositionally biased region" description="Polar residues" evidence="3">
    <location>
        <begin position="489"/>
        <end position="505"/>
    </location>
</feature>
<feature type="region of interest" description="Disordered" evidence="3">
    <location>
        <begin position="470"/>
        <end position="508"/>
    </location>
</feature>
<evidence type="ECO:0008006" key="8">
    <source>
        <dbReference type="Google" id="ProtNLM"/>
    </source>
</evidence>
<keyword evidence="1" id="KW-0880">Kelch repeat</keyword>
<reference evidence="6" key="1">
    <citation type="journal article" date="2020" name="Fungal Divers.">
        <title>Resolving the Mortierellaceae phylogeny through synthesis of multi-gene phylogenetics and phylogenomics.</title>
        <authorList>
            <person name="Vandepol N."/>
            <person name="Liber J."/>
            <person name="Desiro A."/>
            <person name="Na H."/>
            <person name="Kennedy M."/>
            <person name="Barry K."/>
            <person name="Grigoriev I.V."/>
            <person name="Miller A.N."/>
            <person name="O'Donnell K."/>
            <person name="Stajich J.E."/>
            <person name="Bonito G."/>
        </authorList>
    </citation>
    <scope>NUCLEOTIDE SEQUENCE</scope>
    <source>
        <strain evidence="6">CK1249</strain>
    </source>
</reference>
<dbReference type="OrthoDB" id="10251809at2759"/>
<feature type="compositionally biased region" description="Low complexity" evidence="3">
    <location>
        <begin position="474"/>
        <end position="488"/>
    </location>
</feature>
<proteinExistence type="predicted"/>
<keyword evidence="5" id="KW-0732">Signal</keyword>
<keyword evidence="4" id="KW-1133">Transmembrane helix</keyword>
<keyword evidence="4" id="KW-0812">Transmembrane</keyword>
<evidence type="ECO:0000256" key="4">
    <source>
        <dbReference type="SAM" id="Phobius"/>
    </source>
</evidence>
<evidence type="ECO:0000256" key="5">
    <source>
        <dbReference type="SAM" id="SignalP"/>
    </source>
</evidence>
<evidence type="ECO:0000256" key="2">
    <source>
        <dbReference type="ARBA" id="ARBA00022737"/>
    </source>
</evidence>
<feature type="transmembrane region" description="Helical" evidence="4">
    <location>
        <begin position="425"/>
        <end position="449"/>
    </location>
</feature>
<dbReference type="PROSITE" id="PS51257">
    <property type="entry name" value="PROKAR_LIPOPROTEIN"/>
    <property type="match status" value="1"/>
</dbReference>
<dbReference type="Gene3D" id="2.120.10.80">
    <property type="entry name" value="Kelch-type beta propeller"/>
    <property type="match status" value="2"/>
</dbReference>
<dbReference type="Proteomes" id="UP000738359">
    <property type="component" value="Unassembled WGS sequence"/>
</dbReference>
<keyword evidence="2" id="KW-0677">Repeat</keyword>
<sequence>MKVAVVLTALLSLACAQPQSEPARTTRAITLIENDLYVYGGSGAGGTCYSDLYTLHLDASDGWTAGTAPWKTVSSDRSTPLGSTSWAVASADGEKILFYGQSLCPQQLTLEASSPHPFKASSGSVIYEHDDGKWSRSDTASDIFGPRLVKNDEPIPVQVVDQKNRVVYTFVYDAFNPQLGTQLWTFSTDHLPSDIAKSAKNTTMVTTQPLAPAPVTPPPTNGTNATLPVPPPPPTPAPIVLAPFVDVGAAVYHDGTIVVIGGGKVSGEKMVGDDVEAGSGFYKMDRCWIYTIASNQWRVQNLTAAGGSLPLPRRLAALLVVGSKIYMHGGNTTQTDPTDQYAKDFWTLDMLTWQWAPGPSSPMGRASHTLIQHNNTLLSLSGFDFETTKTKAAKNSYIMVYDLETTAWGSQFGRINQSFFQQHSIAIIGGSVAGFVLFLLLASIASRLWRKHAHKKSGLGELKRRHRSSKAFLSSAAAGPGVASATSSKTRGSRPSSDVRSSGQALNDRHVNYESQSGYETHIDLSTLTPRPDQQQYNPYASVHQQQQVPLMNANALEQQDMHLEPYVDDEEVHIKDPSPQSLHQPSHRSDNTLPRR</sequence>
<evidence type="ECO:0000256" key="3">
    <source>
        <dbReference type="SAM" id="MobiDB-lite"/>
    </source>
</evidence>
<gene>
    <name evidence="6" type="ORF">BGZ70_000389</name>
</gene>
<evidence type="ECO:0000313" key="6">
    <source>
        <dbReference type="EMBL" id="KAF9953035.1"/>
    </source>
</evidence>
<protein>
    <recommendedName>
        <fullName evidence="8">Galactose oxidase</fullName>
    </recommendedName>
</protein>
<dbReference type="PANTHER" id="PTHR46093:SF18">
    <property type="entry name" value="FIBRONECTIN TYPE-III DOMAIN-CONTAINING PROTEIN"/>
    <property type="match status" value="1"/>
</dbReference>
<evidence type="ECO:0000256" key="1">
    <source>
        <dbReference type="ARBA" id="ARBA00022441"/>
    </source>
</evidence>
<feature type="signal peptide" evidence="5">
    <location>
        <begin position="1"/>
        <end position="16"/>
    </location>
</feature>
<organism evidence="6 7">
    <name type="scientific">Mortierella alpina</name>
    <name type="common">Oleaginous fungus</name>
    <name type="synonym">Mortierella renispora</name>
    <dbReference type="NCBI Taxonomy" id="64518"/>
    <lineage>
        <taxon>Eukaryota</taxon>
        <taxon>Fungi</taxon>
        <taxon>Fungi incertae sedis</taxon>
        <taxon>Mucoromycota</taxon>
        <taxon>Mortierellomycotina</taxon>
        <taxon>Mortierellomycetes</taxon>
        <taxon>Mortierellales</taxon>
        <taxon>Mortierellaceae</taxon>
        <taxon>Mortierella</taxon>
    </lineage>
</organism>
<keyword evidence="7" id="KW-1185">Reference proteome</keyword>
<dbReference type="EMBL" id="JAAAHY010001072">
    <property type="protein sequence ID" value="KAF9953035.1"/>
    <property type="molecule type" value="Genomic_DNA"/>
</dbReference>
<dbReference type="SUPFAM" id="SSF117281">
    <property type="entry name" value="Kelch motif"/>
    <property type="match status" value="1"/>
</dbReference>
<name>A0A9P6IY05_MORAP</name>
<feature type="region of interest" description="Disordered" evidence="3">
    <location>
        <begin position="566"/>
        <end position="597"/>
    </location>
</feature>
<comment type="caution">
    <text evidence="6">The sequence shown here is derived from an EMBL/GenBank/DDBJ whole genome shotgun (WGS) entry which is preliminary data.</text>
</comment>
<accession>A0A9P6IY05</accession>
<feature type="chain" id="PRO_5040337807" description="Galactose oxidase" evidence="5">
    <location>
        <begin position="17"/>
        <end position="597"/>
    </location>
</feature>
<dbReference type="PANTHER" id="PTHR46093">
    <property type="entry name" value="ACYL-COA-BINDING DOMAIN-CONTAINING PROTEIN 5"/>
    <property type="match status" value="1"/>
</dbReference>
<dbReference type="AlphaFoldDB" id="A0A9P6IY05"/>
<evidence type="ECO:0000313" key="7">
    <source>
        <dbReference type="Proteomes" id="UP000738359"/>
    </source>
</evidence>
<keyword evidence="4" id="KW-0472">Membrane</keyword>
<dbReference type="InterPro" id="IPR015915">
    <property type="entry name" value="Kelch-typ_b-propeller"/>
</dbReference>